<dbReference type="Proteomes" id="UP001202717">
    <property type="component" value="Chromosome"/>
</dbReference>
<evidence type="ECO:0000313" key="2">
    <source>
        <dbReference type="Proteomes" id="UP001202717"/>
    </source>
</evidence>
<proteinExistence type="predicted"/>
<evidence type="ECO:0000313" key="1">
    <source>
        <dbReference type="EMBL" id="WCO02497.1"/>
    </source>
</evidence>
<organism evidence="1 2">
    <name type="scientific">Psychroserpens ponticola</name>
    <dbReference type="NCBI Taxonomy" id="2932268"/>
    <lineage>
        <taxon>Bacteria</taxon>
        <taxon>Pseudomonadati</taxon>
        <taxon>Bacteroidota</taxon>
        <taxon>Flavobacteriia</taxon>
        <taxon>Flavobacteriales</taxon>
        <taxon>Flavobacteriaceae</taxon>
        <taxon>Psychroserpens</taxon>
    </lineage>
</organism>
<accession>A0ABY7RZK4</accession>
<dbReference type="EMBL" id="CP116221">
    <property type="protein sequence ID" value="WCO02497.1"/>
    <property type="molecule type" value="Genomic_DNA"/>
</dbReference>
<dbReference type="RefSeq" id="WP_249995266.1">
    <property type="nucleotide sequence ID" value="NZ_CP116221.1"/>
</dbReference>
<evidence type="ECO:0008006" key="3">
    <source>
        <dbReference type="Google" id="ProtNLM"/>
    </source>
</evidence>
<gene>
    <name evidence="1" type="ORF">MUN68_003150</name>
</gene>
<keyword evidence="2" id="KW-1185">Reference proteome</keyword>
<sequence length="194" mass="22159">MAQDLRNLFENDQKDSQLKMSEGHETRFLEKLDNALPEETSIKKRFSSLQIAASIVVLIGLVFGAYKFSQQPKSITNQVVTNDNQTSEDQLKSLGDISPDLKRVENYYLANISLELSKIKQTPENKELFDGYVVRLAELNQEYKRLSVELTENGPNELTISALIDNLKLRLNLLYRLKEQLHDLNASDEAKLNT</sequence>
<name>A0ABY7RZK4_9FLAO</name>
<reference evidence="1 2" key="1">
    <citation type="submission" date="2023-01" db="EMBL/GenBank/DDBJ databases">
        <title>Psychroserpens ponticola sp. nov., isolated from seawater.</title>
        <authorList>
            <person name="Kristyanto S."/>
            <person name="Jung J."/>
            <person name="Kim J.M."/>
            <person name="Jeon C.O."/>
        </authorList>
    </citation>
    <scope>NUCLEOTIDE SEQUENCE [LARGE SCALE GENOMIC DNA]</scope>
    <source>
        <strain evidence="1 2">MSW6</strain>
    </source>
</reference>
<protein>
    <recommendedName>
        <fullName evidence="3">Anti-sigma factor</fullName>
    </recommendedName>
</protein>